<dbReference type="InterPro" id="IPR001034">
    <property type="entry name" value="DeoR_HTH"/>
</dbReference>
<dbReference type="SUPFAM" id="SSF100950">
    <property type="entry name" value="NagB/RpiA/CoA transferase-like"/>
    <property type="match status" value="1"/>
</dbReference>
<evidence type="ECO:0000313" key="6">
    <source>
        <dbReference type="Proteomes" id="UP001149140"/>
    </source>
</evidence>
<sequence>MLALTRRSAIAARLRETGAITVTEVEAEFGISPMTARRDLMELERQGLARRTHGGAVLPSISAQEDSFAARVEVATEAKAKLADAAVAMLSPGETVLLDSSSTAYFVARRIVELGLGVTVITNSLPVMEAVAARETPNVKLVGIGGTLRPLTRSFVGPYAIHTVLGHYADRLFLSVKGVTRDGVLTDADELEAEVKRAMIAQAGESVLLLDDSKLGTRGQNAIARVNEVSTVLAHGAPAAALDPMRATGVTLRVVGV</sequence>
<evidence type="ECO:0000256" key="2">
    <source>
        <dbReference type="ARBA" id="ARBA00023125"/>
    </source>
</evidence>
<proteinExistence type="predicted"/>
<dbReference type="Gene3D" id="1.10.10.10">
    <property type="entry name" value="Winged helix-like DNA-binding domain superfamily/Winged helix DNA-binding domain"/>
    <property type="match status" value="1"/>
</dbReference>
<dbReference type="InterPro" id="IPR014036">
    <property type="entry name" value="DeoR-like_C"/>
</dbReference>
<dbReference type="InterPro" id="IPR037171">
    <property type="entry name" value="NagB/RpiA_transferase-like"/>
</dbReference>
<keyword evidence="2 5" id="KW-0238">DNA-binding</keyword>
<dbReference type="PANTHER" id="PTHR30363">
    <property type="entry name" value="HTH-TYPE TRANSCRIPTIONAL REGULATOR SRLR-RELATED"/>
    <property type="match status" value="1"/>
</dbReference>
<dbReference type="SMART" id="SM01134">
    <property type="entry name" value="DeoRC"/>
    <property type="match status" value="1"/>
</dbReference>
<accession>A0A9X3MVJ1</accession>
<evidence type="ECO:0000259" key="4">
    <source>
        <dbReference type="PROSITE" id="PS51000"/>
    </source>
</evidence>
<evidence type="ECO:0000256" key="1">
    <source>
        <dbReference type="ARBA" id="ARBA00023015"/>
    </source>
</evidence>
<dbReference type="InterPro" id="IPR050313">
    <property type="entry name" value="Carb_Metab_HTH_regulators"/>
</dbReference>
<dbReference type="PANTHER" id="PTHR30363:SF44">
    <property type="entry name" value="AGA OPERON TRANSCRIPTIONAL REPRESSOR-RELATED"/>
    <property type="match status" value="1"/>
</dbReference>
<keyword evidence="3" id="KW-0804">Transcription</keyword>
<evidence type="ECO:0000256" key="3">
    <source>
        <dbReference type="ARBA" id="ARBA00023163"/>
    </source>
</evidence>
<dbReference type="PRINTS" id="PR00037">
    <property type="entry name" value="HTHLACR"/>
</dbReference>
<comment type="caution">
    <text evidence="5">The sequence shown here is derived from an EMBL/GenBank/DDBJ whole genome shotgun (WGS) entry which is preliminary data.</text>
</comment>
<organism evidence="5 6">
    <name type="scientific">Solirubrobacter ginsenosidimutans</name>
    <dbReference type="NCBI Taxonomy" id="490573"/>
    <lineage>
        <taxon>Bacteria</taxon>
        <taxon>Bacillati</taxon>
        <taxon>Actinomycetota</taxon>
        <taxon>Thermoleophilia</taxon>
        <taxon>Solirubrobacterales</taxon>
        <taxon>Solirubrobacteraceae</taxon>
        <taxon>Solirubrobacter</taxon>
    </lineage>
</organism>
<dbReference type="SUPFAM" id="SSF46785">
    <property type="entry name" value="Winged helix' DNA-binding domain"/>
    <property type="match status" value="1"/>
</dbReference>
<dbReference type="SMART" id="SM00420">
    <property type="entry name" value="HTH_DEOR"/>
    <property type="match status" value="1"/>
</dbReference>
<dbReference type="InterPro" id="IPR018356">
    <property type="entry name" value="Tscrpt_reg_HTH_DeoR_CS"/>
</dbReference>
<gene>
    <name evidence="5" type="ORF">OM076_17755</name>
</gene>
<keyword evidence="1" id="KW-0805">Transcription regulation</keyword>
<dbReference type="PROSITE" id="PS00894">
    <property type="entry name" value="HTH_DEOR_1"/>
    <property type="match status" value="1"/>
</dbReference>
<reference evidence="5" key="1">
    <citation type="submission" date="2022-10" db="EMBL/GenBank/DDBJ databases">
        <title>The WGS of Solirubrobacter ginsenosidimutans DSM 21036.</title>
        <authorList>
            <person name="Jiang Z."/>
        </authorList>
    </citation>
    <scope>NUCLEOTIDE SEQUENCE</scope>
    <source>
        <strain evidence="5">DSM 21036</strain>
    </source>
</reference>
<dbReference type="Pfam" id="PF08220">
    <property type="entry name" value="HTH_DeoR"/>
    <property type="match status" value="1"/>
</dbReference>
<keyword evidence="6" id="KW-1185">Reference proteome</keyword>
<dbReference type="GO" id="GO:0003700">
    <property type="term" value="F:DNA-binding transcription factor activity"/>
    <property type="evidence" value="ECO:0007669"/>
    <property type="project" value="InterPro"/>
</dbReference>
<evidence type="ECO:0000313" key="5">
    <source>
        <dbReference type="EMBL" id="MDA0162123.1"/>
    </source>
</evidence>
<dbReference type="Proteomes" id="UP001149140">
    <property type="component" value="Unassembled WGS sequence"/>
</dbReference>
<feature type="domain" description="HTH deoR-type" evidence="4">
    <location>
        <begin position="3"/>
        <end position="58"/>
    </location>
</feature>
<protein>
    <submittedName>
        <fullName evidence="5">DeoR/GlpR family DNA-binding transcription regulator</fullName>
    </submittedName>
</protein>
<name>A0A9X3MVJ1_9ACTN</name>
<dbReference type="PROSITE" id="PS51000">
    <property type="entry name" value="HTH_DEOR_2"/>
    <property type="match status" value="1"/>
</dbReference>
<dbReference type="InterPro" id="IPR036390">
    <property type="entry name" value="WH_DNA-bd_sf"/>
</dbReference>
<dbReference type="RefSeq" id="WP_270041360.1">
    <property type="nucleotide sequence ID" value="NZ_JAPDOD010000016.1"/>
</dbReference>
<dbReference type="GO" id="GO:0003677">
    <property type="term" value="F:DNA binding"/>
    <property type="evidence" value="ECO:0007669"/>
    <property type="project" value="UniProtKB-KW"/>
</dbReference>
<dbReference type="EMBL" id="JAPDOD010000016">
    <property type="protein sequence ID" value="MDA0162123.1"/>
    <property type="molecule type" value="Genomic_DNA"/>
</dbReference>
<dbReference type="Pfam" id="PF00455">
    <property type="entry name" value="DeoRC"/>
    <property type="match status" value="1"/>
</dbReference>
<dbReference type="InterPro" id="IPR036388">
    <property type="entry name" value="WH-like_DNA-bd_sf"/>
</dbReference>
<dbReference type="Gene3D" id="3.40.50.1360">
    <property type="match status" value="1"/>
</dbReference>
<dbReference type="AlphaFoldDB" id="A0A9X3MVJ1"/>